<dbReference type="InterPro" id="IPR008949">
    <property type="entry name" value="Isoprenoid_synthase_dom_sf"/>
</dbReference>
<dbReference type="STRING" id="70415.A0A5S6QU37"/>
<evidence type="ECO:0000313" key="2">
    <source>
        <dbReference type="WBParaSite" id="TMUE_2000010649.1"/>
    </source>
</evidence>
<dbReference type="GO" id="GO:0005739">
    <property type="term" value="C:mitochondrion"/>
    <property type="evidence" value="ECO:0007669"/>
    <property type="project" value="TreeGrafter"/>
</dbReference>
<dbReference type="SUPFAM" id="SSF48576">
    <property type="entry name" value="Terpenoid synthases"/>
    <property type="match status" value="1"/>
</dbReference>
<dbReference type="WBParaSite" id="TMUE_2000010649.1">
    <property type="protein sequence ID" value="TMUE_2000010649.1"/>
    <property type="gene ID" value="WBGene00289249"/>
</dbReference>
<dbReference type="GO" id="GO:0006744">
    <property type="term" value="P:ubiquinone biosynthetic process"/>
    <property type="evidence" value="ECO:0007669"/>
    <property type="project" value="TreeGrafter"/>
</dbReference>
<reference evidence="2" key="1">
    <citation type="submission" date="2019-12" db="UniProtKB">
        <authorList>
            <consortium name="WormBaseParasite"/>
        </authorList>
    </citation>
    <scope>IDENTIFICATION</scope>
</reference>
<accession>A0A5S6QU37</accession>
<dbReference type="GO" id="GO:0008299">
    <property type="term" value="P:isoprenoid biosynthetic process"/>
    <property type="evidence" value="ECO:0007669"/>
    <property type="project" value="TreeGrafter"/>
</dbReference>
<organism evidence="1 2">
    <name type="scientific">Trichuris muris</name>
    <name type="common">Mouse whipworm</name>
    <dbReference type="NCBI Taxonomy" id="70415"/>
    <lineage>
        <taxon>Eukaryota</taxon>
        <taxon>Metazoa</taxon>
        <taxon>Ecdysozoa</taxon>
        <taxon>Nematoda</taxon>
        <taxon>Enoplea</taxon>
        <taxon>Dorylaimia</taxon>
        <taxon>Trichinellida</taxon>
        <taxon>Trichuridae</taxon>
        <taxon>Trichuris</taxon>
    </lineage>
</organism>
<dbReference type="GO" id="GO:0004659">
    <property type="term" value="F:prenyltransferase activity"/>
    <property type="evidence" value="ECO:0007669"/>
    <property type="project" value="TreeGrafter"/>
</dbReference>
<dbReference type="GO" id="GO:1990234">
    <property type="term" value="C:transferase complex"/>
    <property type="evidence" value="ECO:0007669"/>
    <property type="project" value="TreeGrafter"/>
</dbReference>
<name>A0A5S6QU37_TRIMR</name>
<keyword evidence="1" id="KW-1185">Reference proteome</keyword>
<proteinExistence type="predicted"/>
<protein>
    <submittedName>
        <fullName evidence="2">Uncharacterized protein</fullName>
    </submittedName>
</protein>
<dbReference type="PANTHER" id="PTHR12001">
    <property type="entry name" value="GERANYLGERANYL PYROPHOSPHATE SYNTHASE"/>
    <property type="match status" value="1"/>
</dbReference>
<dbReference type="AlphaFoldDB" id="A0A5S6QU37"/>
<dbReference type="Proteomes" id="UP000046395">
    <property type="component" value="Unassembled WGS sequence"/>
</dbReference>
<evidence type="ECO:0000313" key="1">
    <source>
        <dbReference type="Proteomes" id="UP000046395"/>
    </source>
</evidence>
<sequence>MEEQDAVNPLDLGHLVAETRNLSTGLQKIEAIIDTLANQSSCYLENMRNLLKSEDRMVHSDFSNLELEAALMNDSSKSSNRLKMMRSENFRLKEQIHKRQIAIDNLMAIYRRSISSSQRIFDQQSVDKEQRDTHLKCQSSLGSALLVALNLCLKGGEKESATEEEDLKRISVNSRSLNYEVYVPVIFFKSYDIGNYATFLRWDCQMRLAVALRCHFWRSVVRDAQKLVGGSDSYSSLQSLLNSDVASLALRVRKLLGSRHPLPETVKYFLRNGHELLQSFSAVILLLSDASRESKSPFLHNAHSSARILQSQRNVAEICEIIYAANFIHMSIMEYKNRNETFENELLSLGNRMTVLGGDYLLATACVALANIGKPSVIASVSKAISDMSTAAILRERVLHFAGIGYDEQVVRDTSLWHEQATLGVANLLAQCSKACADLINANTDIQQSCFRYAKFTALLIALRLSCQGIFGNISSAIRYIPCLAVDSIEMEKLLSKYSREALDALACFPLCDSVNSLKNFVHSLSSMKSAPIIGAQ</sequence>
<dbReference type="Gene3D" id="1.10.600.10">
    <property type="entry name" value="Farnesyl Diphosphate Synthase"/>
    <property type="match status" value="1"/>
</dbReference>
<dbReference type="PANTHER" id="PTHR12001:SF55">
    <property type="entry name" value="ALL TRANS-POLYPRENYL-DIPHOSPHATE SYNTHASE PDSS2"/>
    <property type="match status" value="1"/>
</dbReference>